<evidence type="ECO:0000256" key="2">
    <source>
        <dbReference type="ARBA" id="ARBA00012451"/>
    </source>
</evidence>
<evidence type="ECO:0000256" key="3">
    <source>
        <dbReference type="ARBA" id="ARBA00020416"/>
    </source>
</evidence>
<dbReference type="SUPFAM" id="SSF109604">
    <property type="entry name" value="HD-domain/PDEase-like"/>
    <property type="match status" value="1"/>
</dbReference>
<organism evidence="8">
    <name type="scientific">uncultured bacterium TB312_p</name>
    <dbReference type="NCBI Taxonomy" id="1552141"/>
    <lineage>
        <taxon>Bacteria</taxon>
        <taxon>environmental samples</taxon>
    </lineage>
</organism>
<dbReference type="Gene3D" id="3.30.420.40">
    <property type="match status" value="1"/>
</dbReference>
<dbReference type="InterPro" id="IPR003695">
    <property type="entry name" value="Ppx_GppA_N"/>
</dbReference>
<dbReference type="Pfam" id="PF02541">
    <property type="entry name" value="Ppx-GppA"/>
    <property type="match status" value="1"/>
</dbReference>
<comment type="similarity">
    <text evidence="1">Belongs to the GppA/Ppx family.</text>
</comment>
<dbReference type="Gene3D" id="1.10.3210.10">
    <property type="entry name" value="Hypothetical protein af1432"/>
    <property type="match status" value="1"/>
</dbReference>
<dbReference type="CDD" id="cd24053">
    <property type="entry name" value="ASKHA_NBD_EcPPX-GppA-like"/>
    <property type="match status" value="1"/>
</dbReference>
<dbReference type="PANTHER" id="PTHR30005:SF0">
    <property type="entry name" value="RETROGRADE REGULATION PROTEIN 2"/>
    <property type="match status" value="1"/>
</dbReference>
<feature type="domain" description="Ppx/GppA phosphatase N-terminal" evidence="6">
    <location>
        <begin position="44"/>
        <end position="329"/>
    </location>
</feature>
<evidence type="ECO:0000313" key="8">
    <source>
        <dbReference type="EMBL" id="AIW81392.1"/>
    </source>
</evidence>
<protein>
    <recommendedName>
        <fullName evidence="3">Exopolyphosphatase</fullName>
        <ecNumber evidence="2">3.6.1.11</ecNumber>
    </recommendedName>
</protein>
<name>A0A0K0LBL3_9BACT</name>
<dbReference type="Pfam" id="PF21447">
    <property type="entry name" value="Ppx-GppA_III"/>
    <property type="match status" value="1"/>
</dbReference>
<dbReference type="AlphaFoldDB" id="A0A0K0LBL3"/>
<dbReference type="GO" id="GO:0004309">
    <property type="term" value="F:exopolyphosphatase activity"/>
    <property type="evidence" value="ECO:0007669"/>
    <property type="project" value="UniProtKB-EC"/>
</dbReference>
<dbReference type="EMBL" id="KM669728">
    <property type="protein sequence ID" value="AIW81392.1"/>
    <property type="molecule type" value="Genomic_DNA"/>
</dbReference>
<dbReference type="NCBIfam" id="TIGR03706">
    <property type="entry name" value="exo_poly_only"/>
    <property type="match status" value="1"/>
</dbReference>
<dbReference type="InterPro" id="IPR048950">
    <property type="entry name" value="Ppx_GppA_C"/>
</dbReference>
<dbReference type="SUPFAM" id="SSF53067">
    <property type="entry name" value="Actin-like ATPase domain"/>
    <property type="match status" value="2"/>
</dbReference>
<dbReference type="Gene3D" id="3.30.420.150">
    <property type="entry name" value="Exopolyphosphatase. Domain 2"/>
    <property type="match status" value="1"/>
</dbReference>
<feature type="domain" description="Ppx/GppA phosphatase C-terminal" evidence="7">
    <location>
        <begin position="335"/>
        <end position="502"/>
    </location>
</feature>
<dbReference type="FunFam" id="3.30.420.40:FF:000023">
    <property type="entry name" value="Guanosine-5'-triphosphate,3'-diphosphate pyrophosphatase"/>
    <property type="match status" value="1"/>
</dbReference>
<evidence type="ECO:0000256" key="5">
    <source>
        <dbReference type="ARBA" id="ARBA00047607"/>
    </source>
</evidence>
<dbReference type="InterPro" id="IPR030673">
    <property type="entry name" value="PyroPPase_GppA_Ppx"/>
</dbReference>
<sequence>MPRGMRHNRQRLLCGAAQAPASSMQSGTRLAAVDLGSNSFRLEIARLELGQLQRMEYHKETVRQGAGLDADRCLSQDAMQRGWNCLARFAERLAGFAPNQVRAVATQTLREARNREEFLTVAQQILGFPIDVIAGREEARLIYQGVAHLLPQSDERRLVLDIGGRSTELIIGSGYAPQVMESYRVGSVAWSMRYFPDNVLSARNFERAEIAAKAVLDDAATTHGRKQWDQAYGCSGTVGAIADTLLLAERSPARYQITREGLDWLRDKLIKAGRFDAIKLEGIKEERKAVIAGGLSVLRALFDLLQIDSLQYAYGALRHGALYDMLDREQEQTDVRATAVAALAAKFSADAAQGERVSRAALALFDQMAPATLKKKQREELKREIDWAARLHEIGSRISHADAHKHGAYILGHADVAGFAMHELHDLSQLVLGHRGKLRKLEARFGDPLFMRQLLALRLAVILCHARQDPETQHVSISADAEPAQGFTLSVGNGWAERWPQSAHLLREEVIAWQKTPWGLRLRASGR</sequence>
<dbReference type="PIRSF" id="PIRSF001267">
    <property type="entry name" value="Pyrophosphatase_GppA_Ppx"/>
    <property type="match status" value="1"/>
</dbReference>
<dbReference type="InterPro" id="IPR043129">
    <property type="entry name" value="ATPase_NBD"/>
</dbReference>
<reference evidence="8" key="1">
    <citation type="submission" date="2014-09" db="EMBL/GenBank/DDBJ databases">
        <authorList>
            <person name="Magalhaes I.L.F."/>
            <person name="Oliveira U."/>
            <person name="Santos F.R."/>
            <person name="Vidigal T.H.D.A."/>
            <person name="Brescovit A.D."/>
            <person name="Santos A.J."/>
        </authorList>
    </citation>
    <scope>NUCLEOTIDE SEQUENCE</scope>
</reference>
<evidence type="ECO:0000256" key="4">
    <source>
        <dbReference type="ARBA" id="ARBA00022801"/>
    </source>
</evidence>
<dbReference type="PANTHER" id="PTHR30005">
    <property type="entry name" value="EXOPOLYPHOSPHATASE"/>
    <property type="match status" value="1"/>
</dbReference>
<dbReference type="GO" id="GO:0006793">
    <property type="term" value="P:phosphorus metabolic process"/>
    <property type="evidence" value="ECO:0007669"/>
    <property type="project" value="InterPro"/>
</dbReference>
<keyword evidence="4 8" id="KW-0378">Hydrolase</keyword>
<accession>A0A0K0LBL3</accession>
<evidence type="ECO:0000256" key="1">
    <source>
        <dbReference type="ARBA" id="ARBA00007125"/>
    </source>
</evidence>
<dbReference type="EC" id="3.6.1.11" evidence="2"/>
<evidence type="ECO:0000259" key="7">
    <source>
        <dbReference type="Pfam" id="PF21447"/>
    </source>
</evidence>
<dbReference type="InterPro" id="IPR050273">
    <property type="entry name" value="GppA/Ppx_hydrolase"/>
</dbReference>
<evidence type="ECO:0000259" key="6">
    <source>
        <dbReference type="Pfam" id="PF02541"/>
    </source>
</evidence>
<proteinExistence type="inferred from homology"/>
<comment type="catalytic activity">
    <reaction evidence="5">
        <text>[phosphate](n) + H2O = [phosphate](n-1) + phosphate + H(+)</text>
        <dbReference type="Rhea" id="RHEA:21528"/>
        <dbReference type="Rhea" id="RHEA-COMP:9859"/>
        <dbReference type="Rhea" id="RHEA-COMP:14279"/>
        <dbReference type="ChEBI" id="CHEBI:15377"/>
        <dbReference type="ChEBI" id="CHEBI:15378"/>
        <dbReference type="ChEBI" id="CHEBI:16838"/>
        <dbReference type="ChEBI" id="CHEBI:43474"/>
        <dbReference type="EC" id="3.6.1.11"/>
    </reaction>
</comment>
<dbReference type="InterPro" id="IPR022371">
    <property type="entry name" value="Exopolyphosphatase"/>
</dbReference>